<feature type="domain" description="Glycosyl hydrolase family 95 N-terminal" evidence="1">
    <location>
        <begin position="14"/>
        <end position="263"/>
    </location>
</feature>
<feature type="domain" description="Glycosyl hydrolase family 95 catalytic" evidence="3">
    <location>
        <begin position="291"/>
        <end position="695"/>
    </location>
</feature>
<dbReference type="Gene3D" id="1.50.10.10">
    <property type="match status" value="1"/>
</dbReference>
<evidence type="ECO:0000259" key="1">
    <source>
        <dbReference type="Pfam" id="PF14498"/>
    </source>
</evidence>
<dbReference type="Pfam" id="PF21307">
    <property type="entry name" value="Glyco_hydro_95_C"/>
    <property type="match status" value="1"/>
</dbReference>
<dbReference type="RefSeq" id="WP_148451462.1">
    <property type="nucleotide sequence ID" value="NZ_VSDO01000002.1"/>
</dbReference>
<evidence type="ECO:0000313" key="5">
    <source>
        <dbReference type="Proteomes" id="UP000325218"/>
    </source>
</evidence>
<protein>
    <submittedName>
        <fullName evidence="4">Glycoside hydrolase family 95 protein</fullName>
    </submittedName>
</protein>
<dbReference type="InterPro" id="IPR027414">
    <property type="entry name" value="GH95_N_dom"/>
</dbReference>
<dbReference type="Proteomes" id="UP000325218">
    <property type="component" value="Unassembled WGS sequence"/>
</dbReference>
<dbReference type="Pfam" id="PF22124">
    <property type="entry name" value="Glyco_hydro_95_cat"/>
    <property type="match status" value="1"/>
</dbReference>
<dbReference type="SUPFAM" id="SSF48208">
    <property type="entry name" value="Six-hairpin glycosidases"/>
    <property type="match status" value="1"/>
</dbReference>
<keyword evidence="4" id="KW-0378">Hydrolase</keyword>
<evidence type="ECO:0000313" key="4">
    <source>
        <dbReference type="EMBL" id="TYA12860.1"/>
    </source>
</evidence>
<proteinExistence type="predicted"/>
<dbReference type="EMBL" id="VSDO01000002">
    <property type="protein sequence ID" value="TYA12860.1"/>
    <property type="molecule type" value="Genomic_DNA"/>
</dbReference>
<evidence type="ECO:0000259" key="2">
    <source>
        <dbReference type="Pfam" id="PF21307"/>
    </source>
</evidence>
<accession>A0A5D0CT71</accession>
<evidence type="ECO:0000259" key="3">
    <source>
        <dbReference type="Pfam" id="PF22124"/>
    </source>
</evidence>
<dbReference type="Pfam" id="PF14498">
    <property type="entry name" value="Glyco_hyd_65N_2"/>
    <property type="match status" value="1"/>
</dbReference>
<dbReference type="Gene3D" id="2.70.98.50">
    <property type="entry name" value="putative glycoside hydrolase family protein from bacillus halodurans"/>
    <property type="match status" value="1"/>
</dbReference>
<dbReference type="PIRSF" id="PIRSF007663">
    <property type="entry name" value="UCP007663"/>
    <property type="match status" value="1"/>
</dbReference>
<comment type="caution">
    <text evidence="4">The sequence shown here is derived from an EMBL/GenBank/DDBJ whole genome shotgun (WGS) entry which is preliminary data.</text>
</comment>
<dbReference type="InterPro" id="IPR012341">
    <property type="entry name" value="6hp_glycosidase-like_sf"/>
</dbReference>
<dbReference type="PANTHER" id="PTHR31084">
    <property type="entry name" value="ALPHA-L-FUCOSIDASE 2"/>
    <property type="match status" value="1"/>
</dbReference>
<dbReference type="OrthoDB" id="9802600at2"/>
<reference evidence="4 5" key="1">
    <citation type="submission" date="2019-08" db="EMBL/GenBank/DDBJ databases">
        <title>Genome sequencing of Paenibacillus faecis DSM 23593(T).</title>
        <authorList>
            <person name="Kook J.-K."/>
            <person name="Park S.-N."/>
            <person name="Lim Y.K."/>
        </authorList>
    </citation>
    <scope>NUCLEOTIDE SEQUENCE [LARGE SCALE GENOMIC DNA]</scope>
    <source>
        <strain evidence="4 5">DSM 23593</strain>
    </source>
</reference>
<organism evidence="4 5">
    <name type="scientific">Paenibacillus faecis</name>
    <dbReference type="NCBI Taxonomy" id="862114"/>
    <lineage>
        <taxon>Bacteria</taxon>
        <taxon>Bacillati</taxon>
        <taxon>Bacillota</taxon>
        <taxon>Bacilli</taxon>
        <taxon>Bacillales</taxon>
        <taxon>Paenibacillaceae</taxon>
        <taxon>Paenibacillus</taxon>
    </lineage>
</organism>
<dbReference type="InterPro" id="IPR016518">
    <property type="entry name" value="Alpha-L-fucosidase"/>
</dbReference>
<dbReference type="InterPro" id="IPR054363">
    <property type="entry name" value="GH95_cat"/>
</dbReference>
<sequence>MKDGNKRTERHLKLWYKEPASRWEEALPIGNGRIGGMVYGGDRKEVVALNEDTLWSGYPRDTQNYDALRHLERVREMIFSGKYKEAEQLIDAKMLARRTESYQPLGNLELEHPGDAPATDYYRDLDLETGIAGVSCNRGDRRYKREIFVSAPDQVMVVHYTAAEGASLDLTVALNSPLPYECKAILEGTGLQMKGTAPSHVADNYRGDHPQSVLFEEGRGIAFVTEVRVVQEGGTAAADQEEIRIEGASSITILLAAATNFRGYQVMPTTEGAEEAADACAAVLDAAQKLGYRELRRRHVQDHQALFSRVEIELGRSDSSLLPTDERLERYRAGNEDPALEALYFQYGRYLLMTSSRPGTQPAHLQGIWNPRIQPPWNSNYTTNINTQMNYWPAEVCNLSECHEPLFDLIRELSETGSRTARIHYGARGWVAHHNVDLWRMSTPSDGEASWAFWPMGGVWLCQHLWEHFAFTGDEAFLRETAYPLMKGAAEFCLDWLVPTPDGRLVTAPSTSPENKFLTGDGEPCSVSAGSTMDITLIREIFEHCIQAAGLLGTDHEWSGQLSATLERMAKPQIGPDGRLMEWSENFKEAEPGHRHVSHLYGLYPGNSITPKETPELAEAARLSLENRIGQGGGHTGWSCAWLINLYARLGDGESAYRFVHTLLARSTYPNLFDDHPPFQIDGNFGGAAGIAEMLLQSHRGGIDLLPSLPEAWSTGRVGGLKARGGYTVDIVWQEGRLAEARIQASRPGWCRIVCLNHTLRVSLSNGAQAKREGDAFWMEVGKTYTVTLA</sequence>
<dbReference type="GO" id="GO:0005975">
    <property type="term" value="P:carbohydrate metabolic process"/>
    <property type="evidence" value="ECO:0007669"/>
    <property type="project" value="InterPro"/>
</dbReference>
<keyword evidence="5" id="KW-1185">Reference proteome</keyword>
<feature type="domain" description="Alpha fucosidase A-like C-terminal" evidence="2">
    <location>
        <begin position="697"/>
        <end position="787"/>
    </location>
</feature>
<dbReference type="AlphaFoldDB" id="A0A5D0CT71"/>
<dbReference type="InterPro" id="IPR008928">
    <property type="entry name" value="6-hairpin_glycosidase_sf"/>
</dbReference>
<dbReference type="PANTHER" id="PTHR31084:SF0">
    <property type="entry name" value="ALPHA-L-FUCOSIDASE 2"/>
    <property type="match status" value="1"/>
</dbReference>
<dbReference type="InterPro" id="IPR049053">
    <property type="entry name" value="AFCA-like_C"/>
</dbReference>
<dbReference type="FunFam" id="1.50.10.10:FF:000028">
    <property type="entry name" value="Alpha-L-fucosidase 2"/>
    <property type="match status" value="1"/>
</dbReference>
<name>A0A5D0CT71_9BACL</name>
<gene>
    <name evidence="4" type="ORF">FRY98_09135</name>
</gene>
<dbReference type="GO" id="GO:0004560">
    <property type="term" value="F:alpha-L-fucosidase activity"/>
    <property type="evidence" value="ECO:0007669"/>
    <property type="project" value="InterPro"/>
</dbReference>